<dbReference type="Proteomes" id="UP001140510">
    <property type="component" value="Unassembled WGS sequence"/>
</dbReference>
<reference evidence="1" key="1">
    <citation type="submission" date="2022-10" db="EMBL/GenBank/DDBJ databases">
        <title>Tapping the CABI collections for fungal endophytes: first genome assemblies for Collariella, Neodidymelliopsis, Ascochyta clinopodiicola, Didymella pomorum, Didymosphaeria variabile, Neocosmospora piperis and Neocucurbitaria cava.</title>
        <authorList>
            <person name="Hill R."/>
        </authorList>
    </citation>
    <scope>NUCLEOTIDE SEQUENCE</scope>
    <source>
        <strain evidence="1">IMI 355091</strain>
    </source>
</reference>
<comment type="caution">
    <text evidence="1">The sequence shown here is derived from an EMBL/GenBank/DDBJ whole genome shotgun (WGS) entry which is preliminary data.</text>
</comment>
<proteinExistence type="predicted"/>
<accession>A0A9W9DAU0</accession>
<protein>
    <submittedName>
        <fullName evidence="1">Uncharacterized protein</fullName>
    </submittedName>
</protein>
<sequence length="251" mass="27531">MPVVGARCMEQNLSGSDAKLLYLDAEGLSVKELIVVDSLVQRNISGGTIDDEKYRYFSPIWFTLQEPGSTLQAGLFVGWKSRSKRRLTSLLSNPQRGDTESLTMSTCSLSVHWNRGVVHQTVNKNLDVSTQTERISEVTPHDVRGIELDITNSDVLRDANLLALISKSARSGGPLSDFEVPIVLSSAFSLAVSELPKVNNYWGWATTDFQENSTELTITKYGFGYSTISRSICQAMAAMAAYCPATIAHLS</sequence>
<gene>
    <name evidence="1" type="ORF">N0V91_001750</name>
</gene>
<name>A0A9W9DAU0_9PLEO</name>
<dbReference type="AlphaFoldDB" id="A0A9W9DAU0"/>
<organism evidence="1 2">
    <name type="scientific">Didymella pomorum</name>
    <dbReference type="NCBI Taxonomy" id="749634"/>
    <lineage>
        <taxon>Eukaryota</taxon>
        <taxon>Fungi</taxon>
        <taxon>Dikarya</taxon>
        <taxon>Ascomycota</taxon>
        <taxon>Pezizomycotina</taxon>
        <taxon>Dothideomycetes</taxon>
        <taxon>Pleosporomycetidae</taxon>
        <taxon>Pleosporales</taxon>
        <taxon>Pleosporineae</taxon>
        <taxon>Didymellaceae</taxon>
        <taxon>Didymella</taxon>
    </lineage>
</organism>
<evidence type="ECO:0000313" key="1">
    <source>
        <dbReference type="EMBL" id="KAJ4410822.1"/>
    </source>
</evidence>
<dbReference type="EMBL" id="JAPEVA010000007">
    <property type="protein sequence ID" value="KAJ4410822.1"/>
    <property type="molecule type" value="Genomic_DNA"/>
</dbReference>
<evidence type="ECO:0000313" key="2">
    <source>
        <dbReference type="Proteomes" id="UP001140510"/>
    </source>
</evidence>
<keyword evidence="2" id="KW-1185">Reference proteome</keyword>